<name>A0A4U9WIP2_SERFO</name>
<dbReference type="EMBL" id="CABEEZ010000157">
    <property type="protein sequence ID" value="VTR59274.1"/>
    <property type="molecule type" value="Genomic_DNA"/>
</dbReference>
<protein>
    <submittedName>
        <fullName evidence="3">Integrating conjugative element protein, PFL_4711 family</fullName>
    </submittedName>
</protein>
<gene>
    <name evidence="3" type="ORF">NCTC12965_07950</name>
</gene>
<evidence type="ECO:0000313" key="3">
    <source>
        <dbReference type="EMBL" id="VTR59274.1"/>
    </source>
</evidence>
<dbReference type="AlphaFoldDB" id="A0A4U9WIP2"/>
<proteinExistence type="predicted"/>
<reference evidence="3" key="1">
    <citation type="submission" date="2019-05" db="EMBL/GenBank/DDBJ databases">
        <authorList>
            <consortium name="Pathogen Informatics"/>
        </authorList>
    </citation>
    <scope>NUCLEOTIDE SEQUENCE [LARGE SCALE GENOMIC DNA]</scope>
    <source>
        <strain evidence="3">NCTC12965</strain>
    </source>
</reference>
<evidence type="ECO:0000256" key="2">
    <source>
        <dbReference type="SAM" id="SignalP"/>
    </source>
</evidence>
<organism evidence="3">
    <name type="scientific">Serratia fonticola</name>
    <dbReference type="NCBI Taxonomy" id="47917"/>
    <lineage>
        <taxon>Bacteria</taxon>
        <taxon>Pseudomonadati</taxon>
        <taxon>Pseudomonadota</taxon>
        <taxon>Gammaproteobacteria</taxon>
        <taxon>Enterobacterales</taxon>
        <taxon>Yersiniaceae</taxon>
        <taxon>Serratia</taxon>
    </lineage>
</organism>
<feature type="region of interest" description="Disordered" evidence="1">
    <location>
        <begin position="197"/>
        <end position="237"/>
    </location>
</feature>
<feature type="compositionally biased region" description="Basic and acidic residues" evidence="1">
    <location>
        <begin position="197"/>
        <end position="208"/>
    </location>
</feature>
<feature type="signal peptide" evidence="2">
    <location>
        <begin position="1"/>
        <end position="26"/>
    </location>
</feature>
<evidence type="ECO:0000256" key="1">
    <source>
        <dbReference type="SAM" id="MobiDB-lite"/>
    </source>
</evidence>
<accession>A0A4U9WIP2</accession>
<feature type="chain" id="PRO_5020197728" evidence="2">
    <location>
        <begin position="27"/>
        <end position="237"/>
    </location>
</feature>
<sequence length="237" mass="24910">MTFKAILKAGALAGVALLSLNQAAFAAFDITAEEANTGYGKGMKGAINDNLFYSIGGGTVISQPPSSNNMEKIGLGISWNNDLMCGNFDLSTTVKNQLNGATDGFKNMMGDVINGATGAVASLPAMIIQRANPGLYELLTNGVLQANVAFDKAQLNCQTMSKKLADYSLSGKLTQTAIGEEFQNVISSTSDAIRADNSLKKSTGKEGVKWVGGNSEEGRGRRLSNPRMTLPKQVTTS</sequence>
<keyword evidence="2" id="KW-0732">Signal</keyword>